<proteinExistence type="inferred from homology"/>
<evidence type="ECO:0008006" key="11">
    <source>
        <dbReference type="Google" id="ProtNLM"/>
    </source>
</evidence>
<reference evidence="9" key="2">
    <citation type="submission" date="2018-05" db="EMBL/GenBank/DDBJ databases">
        <title>OmerRS3 (Oryza meridionalis Reference Sequence Version 3).</title>
        <authorList>
            <person name="Zhang J."/>
            <person name="Kudrna D."/>
            <person name="Lee S."/>
            <person name="Talag J."/>
            <person name="Welchert J."/>
            <person name="Wing R.A."/>
        </authorList>
    </citation>
    <scope>NUCLEOTIDE SEQUENCE [LARGE SCALE GENOMIC DNA]</scope>
    <source>
        <strain evidence="9">cv. OR44</strain>
    </source>
</reference>
<evidence type="ECO:0000256" key="2">
    <source>
        <dbReference type="ARBA" id="ARBA00022741"/>
    </source>
</evidence>
<keyword evidence="10" id="KW-1185">Reference proteome</keyword>
<name>A0A0E0DD20_9ORYZ</name>
<dbReference type="InterPro" id="IPR013783">
    <property type="entry name" value="Ig-like_fold"/>
</dbReference>
<dbReference type="STRING" id="40149.A0A0E0DD20"/>
<dbReference type="SUPFAM" id="SSF56112">
    <property type="entry name" value="Protein kinase-like (PK-like)"/>
    <property type="match status" value="1"/>
</dbReference>
<dbReference type="EnsemblPlants" id="OMERI04G08540.2">
    <property type="protein sequence ID" value="OMERI04G08540.2"/>
    <property type="gene ID" value="OMERI04G08540"/>
</dbReference>
<dbReference type="Gene3D" id="2.60.40.10">
    <property type="entry name" value="Immunoglobulins"/>
    <property type="match status" value="1"/>
</dbReference>
<evidence type="ECO:0000313" key="10">
    <source>
        <dbReference type="Proteomes" id="UP000008021"/>
    </source>
</evidence>
<dbReference type="GO" id="GO:0005524">
    <property type="term" value="F:ATP binding"/>
    <property type="evidence" value="ECO:0007669"/>
    <property type="project" value="UniProtKB-UniRule"/>
</dbReference>
<evidence type="ECO:0000259" key="7">
    <source>
        <dbReference type="PROSITE" id="PS50011"/>
    </source>
</evidence>
<keyword evidence="2 5" id="KW-0547">Nucleotide-binding</keyword>
<dbReference type="SMART" id="SM00220">
    <property type="entry name" value="S_TKc"/>
    <property type="match status" value="1"/>
</dbReference>
<evidence type="ECO:0000256" key="6">
    <source>
        <dbReference type="RuleBase" id="RU000304"/>
    </source>
</evidence>
<dbReference type="Proteomes" id="UP000008021">
    <property type="component" value="Chromosome 4"/>
</dbReference>
<dbReference type="SUPFAM" id="SSF49354">
    <property type="entry name" value="PapD-like"/>
    <property type="match status" value="1"/>
</dbReference>
<evidence type="ECO:0000256" key="1">
    <source>
        <dbReference type="ARBA" id="ARBA00022679"/>
    </source>
</evidence>
<evidence type="ECO:0000313" key="9">
    <source>
        <dbReference type="EnsemblPlants" id="OMERI04G08540.2"/>
    </source>
</evidence>
<dbReference type="PANTHER" id="PTHR45707">
    <property type="entry name" value="C2 CALCIUM/LIPID-BINDING PLANT PHOSPHORIBOSYLTRANSFERASE FAMILY PROTEIN"/>
    <property type="match status" value="1"/>
</dbReference>
<dbReference type="Gene3D" id="3.30.200.20">
    <property type="entry name" value="Phosphorylase Kinase, domain 1"/>
    <property type="match status" value="1"/>
</dbReference>
<dbReference type="Pfam" id="PF00635">
    <property type="entry name" value="Motile_Sperm"/>
    <property type="match status" value="1"/>
</dbReference>
<feature type="domain" description="MSP" evidence="8">
    <location>
        <begin position="335"/>
        <end position="452"/>
    </location>
</feature>
<dbReference type="PROSITE" id="PS50011">
    <property type="entry name" value="PROTEIN_KINASE_DOM"/>
    <property type="match status" value="1"/>
</dbReference>
<keyword evidence="6" id="KW-0723">Serine/threonine-protein kinase</keyword>
<evidence type="ECO:0000259" key="8">
    <source>
        <dbReference type="PROSITE" id="PS50202"/>
    </source>
</evidence>
<evidence type="ECO:0000256" key="4">
    <source>
        <dbReference type="ARBA" id="ARBA00022840"/>
    </source>
</evidence>
<dbReference type="InterPro" id="IPR017441">
    <property type="entry name" value="Protein_kinase_ATP_BS"/>
</dbReference>
<reference evidence="9" key="1">
    <citation type="submission" date="2015-04" db="UniProtKB">
        <authorList>
            <consortium name="EnsemblPlants"/>
        </authorList>
    </citation>
    <scope>IDENTIFICATION</scope>
</reference>
<comment type="similarity">
    <text evidence="6">Belongs to the protein kinase superfamily.</text>
</comment>
<dbReference type="PANTHER" id="PTHR45707:SF56">
    <property type="entry name" value="OS11G0608700 PROTEIN"/>
    <property type="match status" value="1"/>
</dbReference>
<dbReference type="Gramene" id="OMERI04G08540.2">
    <property type="protein sequence ID" value="OMERI04G08540.2"/>
    <property type="gene ID" value="OMERI04G08540"/>
</dbReference>
<dbReference type="FunFam" id="3.30.200.20:FF:000465">
    <property type="entry name" value="Cysteine-rich receptor-like protein kinase 6"/>
    <property type="match status" value="1"/>
</dbReference>
<sequence length="471" mass="53620">MDDKEKTLEHARVTPVGLTYKKLEEVTNGFSEEHKVGSGGYGVVYKGVLDNNTEIAIKKLHQMVGLDEKLFTKEFNNLMRVQHKNIIRLVGYCYDIQHKHIKVDGNYIFSRIEERALCFEYLQHGSLDKFLSDKSCEHDWHTRYKIIMGICEGLDYLHNGRPEYQIVHLDLKPANILLDENKMPKIADFGLSRLFSSTQTFTTRTFIGTVGYMPPEYIERRHISMKFDVFSLGVIIIEIMAGPSGRSTSAEMSPQQFIDIVQEKWKKRTQEISSHTSHEADSLEVKTCIEIAVRCVEADRKKRPTVREIIDKLNEIENGRKALIGQSSAGCKSERLVIDPPEARFPFEKDRDVSCVLQLTNRSADRVSFAVQVGKSKYRAVPDRGVVQPWSRRYIVATSRAQATAPANLQRDDSFLLRSKRVEGSADDDFAEDFEKLMDKAVDGETMRLPVVYIALPLPPSTANTTQSIAH</sequence>
<keyword evidence="4 5" id="KW-0067">ATP-binding</keyword>
<dbReference type="InterPro" id="IPR011009">
    <property type="entry name" value="Kinase-like_dom_sf"/>
</dbReference>
<dbReference type="FunFam" id="1.10.510.10:FF:000625">
    <property type="entry name" value="Cysteine-rich receptor-like protein kinase 6"/>
    <property type="match status" value="1"/>
</dbReference>
<dbReference type="InterPro" id="IPR000719">
    <property type="entry name" value="Prot_kinase_dom"/>
</dbReference>
<dbReference type="Pfam" id="PF00069">
    <property type="entry name" value="Pkinase"/>
    <property type="match status" value="1"/>
</dbReference>
<dbReference type="InterPro" id="IPR008271">
    <property type="entry name" value="Ser/Thr_kinase_AS"/>
</dbReference>
<dbReference type="PROSITE" id="PS50202">
    <property type="entry name" value="MSP"/>
    <property type="match status" value="1"/>
</dbReference>
<evidence type="ECO:0000256" key="3">
    <source>
        <dbReference type="ARBA" id="ARBA00022777"/>
    </source>
</evidence>
<feature type="domain" description="Protein kinase" evidence="7">
    <location>
        <begin position="30"/>
        <end position="317"/>
    </location>
</feature>
<evidence type="ECO:0000256" key="5">
    <source>
        <dbReference type="PROSITE-ProRule" id="PRU10141"/>
    </source>
</evidence>
<feature type="binding site" evidence="5">
    <location>
        <position position="59"/>
    </location>
    <ligand>
        <name>ATP</name>
        <dbReference type="ChEBI" id="CHEBI:30616"/>
    </ligand>
</feature>
<dbReference type="PROSITE" id="PS00107">
    <property type="entry name" value="PROTEIN_KINASE_ATP"/>
    <property type="match status" value="1"/>
</dbReference>
<protein>
    <recommendedName>
        <fullName evidence="11">Protein kinase domain-containing protein</fullName>
    </recommendedName>
</protein>
<dbReference type="Gene3D" id="1.10.510.10">
    <property type="entry name" value="Transferase(Phosphotransferase) domain 1"/>
    <property type="match status" value="1"/>
</dbReference>
<keyword evidence="1" id="KW-0808">Transferase</keyword>
<dbReference type="InterPro" id="IPR008962">
    <property type="entry name" value="PapD-like_sf"/>
</dbReference>
<accession>A0A0E0DD20</accession>
<dbReference type="GO" id="GO:0004674">
    <property type="term" value="F:protein serine/threonine kinase activity"/>
    <property type="evidence" value="ECO:0007669"/>
    <property type="project" value="UniProtKB-KW"/>
</dbReference>
<dbReference type="PROSITE" id="PS00108">
    <property type="entry name" value="PROTEIN_KINASE_ST"/>
    <property type="match status" value="1"/>
</dbReference>
<dbReference type="AlphaFoldDB" id="A0A0E0DD20"/>
<keyword evidence="3" id="KW-0418">Kinase</keyword>
<dbReference type="InterPro" id="IPR000535">
    <property type="entry name" value="MSP_dom"/>
</dbReference>
<organism evidence="9">
    <name type="scientific">Oryza meridionalis</name>
    <dbReference type="NCBI Taxonomy" id="40149"/>
    <lineage>
        <taxon>Eukaryota</taxon>
        <taxon>Viridiplantae</taxon>
        <taxon>Streptophyta</taxon>
        <taxon>Embryophyta</taxon>
        <taxon>Tracheophyta</taxon>
        <taxon>Spermatophyta</taxon>
        <taxon>Magnoliopsida</taxon>
        <taxon>Liliopsida</taxon>
        <taxon>Poales</taxon>
        <taxon>Poaceae</taxon>
        <taxon>BOP clade</taxon>
        <taxon>Oryzoideae</taxon>
        <taxon>Oryzeae</taxon>
        <taxon>Oryzinae</taxon>
        <taxon>Oryza</taxon>
    </lineage>
</organism>